<feature type="signal peptide" evidence="2">
    <location>
        <begin position="1"/>
        <end position="32"/>
    </location>
</feature>
<dbReference type="EMBL" id="PGFB01000004">
    <property type="protein sequence ID" value="PJJ61545.1"/>
    <property type="molecule type" value="Genomic_DNA"/>
</dbReference>
<comment type="caution">
    <text evidence="3">The sequence shown here is derived from an EMBL/GenBank/DDBJ whole genome shotgun (WGS) entry which is preliminary data.</text>
</comment>
<evidence type="ECO:0000313" key="4">
    <source>
        <dbReference type="Proteomes" id="UP000230161"/>
    </source>
</evidence>
<organism evidence="3 4">
    <name type="scientific">Compostimonas suwonensis</name>
    <dbReference type="NCBI Taxonomy" id="1048394"/>
    <lineage>
        <taxon>Bacteria</taxon>
        <taxon>Bacillati</taxon>
        <taxon>Actinomycetota</taxon>
        <taxon>Actinomycetes</taxon>
        <taxon>Micrococcales</taxon>
        <taxon>Microbacteriaceae</taxon>
        <taxon>Compostimonas</taxon>
    </lineage>
</organism>
<feature type="compositionally biased region" description="Low complexity" evidence="1">
    <location>
        <begin position="41"/>
        <end position="64"/>
    </location>
</feature>
<dbReference type="PROSITE" id="PS51257">
    <property type="entry name" value="PROKAR_LIPOPROTEIN"/>
    <property type="match status" value="1"/>
</dbReference>
<proteinExistence type="predicted"/>
<dbReference type="OrthoDB" id="5123546at2"/>
<sequence length="245" mass="25047">MRDGEVVRATKMLMAAVIAAAVAVAVSGCVDGAPVQPTPSPSADAATSTPSADPATSSTPSADPAVSRAAGIVIGATSFSIVDEEGAALASFGYFDPAASAIDAVTAQLGIEPTVEEIPAGMETPPITRYIWGGFRLFDAEVPTEKPWQYDFSVSATEPEAVPGVGVSTTDGFAVGDLGADVESFPSASAQRYDADGREVLFIGLEETVIGSENGMDLSYSIGLTSDPSSEPIEQIFAPYPNFGV</sequence>
<name>A0A2M9BUB8_9MICO</name>
<feature type="chain" id="PRO_5014786519" evidence="2">
    <location>
        <begin position="33"/>
        <end position="245"/>
    </location>
</feature>
<gene>
    <name evidence="3" type="ORF">CLV54_2490</name>
</gene>
<keyword evidence="2" id="KW-0732">Signal</keyword>
<evidence type="ECO:0000256" key="2">
    <source>
        <dbReference type="SAM" id="SignalP"/>
    </source>
</evidence>
<evidence type="ECO:0000256" key="1">
    <source>
        <dbReference type="SAM" id="MobiDB-lite"/>
    </source>
</evidence>
<accession>A0A2M9BUB8</accession>
<dbReference type="RefSeq" id="WP_157802949.1">
    <property type="nucleotide sequence ID" value="NZ_PGFB01000004.1"/>
</dbReference>
<feature type="region of interest" description="Disordered" evidence="1">
    <location>
        <begin position="35"/>
        <end position="64"/>
    </location>
</feature>
<protein>
    <submittedName>
        <fullName evidence="3">Uncharacterized protein</fullName>
    </submittedName>
</protein>
<evidence type="ECO:0000313" key="3">
    <source>
        <dbReference type="EMBL" id="PJJ61545.1"/>
    </source>
</evidence>
<dbReference type="AlphaFoldDB" id="A0A2M9BUB8"/>
<keyword evidence="4" id="KW-1185">Reference proteome</keyword>
<dbReference type="Proteomes" id="UP000230161">
    <property type="component" value="Unassembled WGS sequence"/>
</dbReference>
<reference evidence="3 4" key="1">
    <citation type="submission" date="2017-11" db="EMBL/GenBank/DDBJ databases">
        <title>Genomic Encyclopedia of Archaeal and Bacterial Type Strains, Phase II (KMG-II): From Individual Species to Whole Genera.</title>
        <authorList>
            <person name="Goeker M."/>
        </authorList>
    </citation>
    <scope>NUCLEOTIDE SEQUENCE [LARGE SCALE GENOMIC DNA]</scope>
    <source>
        <strain evidence="3 4">DSM 25625</strain>
    </source>
</reference>